<proteinExistence type="predicted"/>
<keyword evidence="2" id="KW-0378">Hydrolase</keyword>
<dbReference type="Proteomes" id="UP001595632">
    <property type="component" value="Unassembled WGS sequence"/>
</dbReference>
<dbReference type="Gene3D" id="3.40.50.1820">
    <property type="entry name" value="alpha/beta hydrolase"/>
    <property type="match status" value="1"/>
</dbReference>
<dbReference type="InterPro" id="IPR008220">
    <property type="entry name" value="HAT_MetX-like"/>
</dbReference>
<dbReference type="InterPro" id="IPR029058">
    <property type="entry name" value="AB_hydrolase_fold"/>
</dbReference>
<organism evidence="2 3">
    <name type="scientific">Psychromarinibacter halotolerans</name>
    <dbReference type="NCBI Taxonomy" id="1775175"/>
    <lineage>
        <taxon>Bacteria</taxon>
        <taxon>Pseudomonadati</taxon>
        <taxon>Pseudomonadota</taxon>
        <taxon>Alphaproteobacteria</taxon>
        <taxon>Rhodobacterales</taxon>
        <taxon>Paracoccaceae</taxon>
        <taxon>Psychromarinibacter</taxon>
    </lineage>
</organism>
<dbReference type="NCBIfam" id="NF005757">
    <property type="entry name" value="PRK07581.1"/>
    <property type="match status" value="1"/>
</dbReference>
<name>A0ABV7H0L9_9RHOB</name>
<dbReference type="Pfam" id="PF00561">
    <property type="entry name" value="Abhydrolase_1"/>
    <property type="match status" value="1"/>
</dbReference>
<dbReference type="PANTHER" id="PTHR32268:SF15">
    <property type="entry name" value="HOMOSERINE ACETYLTRANSFERASE FAMILY PROTEIN (AFU_ORTHOLOGUE AFUA_1G15350)"/>
    <property type="match status" value="1"/>
</dbReference>
<dbReference type="PANTHER" id="PTHR32268">
    <property type="entry name" value="HOMOSERINE O-ACETYLTRANSFERASE"/>
    <property type="match status" value="1"/>
</dbReference>
<dbReference type="SUPFAM" id="SSF53474">
    <property type="entry name" value="alpha/beta-Hydrolases"/>
    <property type="match status" value="1"/>
</dbReference>
<dbReference type="EMBL" id="JBHRTB010000010">
    <property type="protein sequence ID" value="MFC3145775.1"/>
    <property type="molecule type" value="Genomic_DNA"/>
</dbReference>
<evidence type="ECO:0000259" key="1">
    <source>
        <dbReference type="Pfam" id="PF00561"/>
    </source>
</evidence>
<dbReference type="PIRSF" id="PIRSF000443">
    <property type="entry name" value="Homoser_Ac_trans"/>
    <property type="match status" value="1"/>
</dbReference>
<reference evidence="3" key="1">
    <citation type="journal article" date="2019" name="Int. J. Syst. Evol. Microbiol.">
        <title>The Global Catalogue of Microorganisms (GCM) 10K type strain sequencing project: providing services to taxonomists for standard genome sequencing and annotation.</title>
        <authorList>
            <consortium name="The Broad Institute Genomics Platform"/>
            <consortium name="The Broad Institute Genome Sequencing Center for Infectious Disease"/>
            <person name="Wu L."/>
            <person name="Ma J."/>
        </authorList>
    </citation>
    <scope>NUCLEOTIDE SEQUENCE [LARGE SCALE GENOMIC DNA]</scope>
    <source>
        <strain evidence="3">KCTC 52366</strain>
    </source>
</reference>
<protein>
    <submittedName>
        <fullName evidence="2">Alpha/beta fold hydrolase</fullName>
    </submittedName>
</protein>
<dbReference type="GO" id="GO:0016787">
    <property type="term" value="F:hydrolase activity"/>
    <property type="evidence" value="ECO:0007669"/>
    <property type="project" value="UniProtKB-KW"/>
</dbReference>
<keyword evidence="3" id="KW-1185">Reference proteome</keyword>
<evidence type="ECO:0000313" key="2">
    <source>
        <dbReference type="EMBL" id="MFC3145775.1"/>
    </source>
</evidence>
<gene>
    <name evidence="2" type="ORF">ACFOGP_23835</name>
</gene>
<accession>A0ABV7H0L9</accession>
<sequence>MTTAKIYNAGDFVLQSGLTLPDAKIAYVTYGELNAAKDNVIVYPTRYAGTHNEQPPLIGEGMALDPAKYFIIVPNTLGNGASSSPSNTPAPLGGPDFPLVTHYDNVILQERMLKDLWGIEQIRLVCGWSMGGQQSYHWAAIFPDRVRAMSCFCGQAITAPHTHVFLEGVKYALITDPAWMNGYYKEQPWRGFTAQGRVWAGWALSQEWYRREMWRELGFSSLEDYLKRAWDGAYFPRDANDMLSLIATWQACDISDNPIYNGDRTAALGAITAKAIIMPGRTDFYFPPEDNAAEVAQMPNAELRVIESVWGHYAGGGKAAEDTAFVDAALKELLA</sequence>
<evidence type="ECO:0000313" key="3">
    <source>
        <dbReference type="Proteomes" id="UP001595632"/>
    </source>
</evidence>
<dbReference type="InterPro" id="IPR000073">
    <property type="entry name" value="AB_hydrolase_1"/>
</dbReference>
<feature type="domain" description="AB hydrolase-1" evidence="1">
    <location>
        <begin position="50"/>
        <end position="314"/>
    </location>
</feature>
<comment type="caution">
    <text evidence="2">The sequence shown here is derived from an EMBL/GenBank/DDBJ whole genome shotgun (WGS) entry which is preliminary data.</text>
</comment>
<dbReference type="RefSeq" id="WP_275632723.1">
    <property type="nucleotide sequence ID" value="NZ_JARGYD010000003.1"/>
</dbReference>